<name>A0ABU1K5E0_9FLAO</name>
<evidence type="ECO:0000313" key="3">
    <source>
        <dbReference type="EMBL" id="MDR6300804.1"/>
    </source>
</evidence>
<dbReference type="InterPro" id="IPR026444">
    <property type="entry name" value="Secre_tail"/>
</dbReference>
<evidence type="ECO:0000313" key="4">
    <source>
        <dbReference type="Proteomes" id="UP001257659"/>
    </source>
</evidence>
<proteinExistence type="predicted"/>
<evidence type="ECO:0000259" key="2">
    <source>
        <dbReference type="Pfam" id="PF18962"/>
    </source>
</evidence>
<sequence length="221" mass="25339">MSFLFSNSKFNHPLNNWNVSSVTKMDNMFSVTEDFNQPLSNWDVSNVTSMFGIFINAHGFNQDLSTWNFNENVNFLEIIYNSGIDRANYDALLGQLVNLGYTDKSMIAKNLFYCNEEDRNFLINNLNWNISEDTLAENCSLYSNISKLSSLHIFPNPATSTIYLTNTTTLEKVELFNLQGKKIKTLKGALQQMDISELETGIYFIKLFAKENSKTLKVVKR</sequence>
<accession>A0ABU1K5E0</accession>
<comment type="caution">
    <text evidence="3">The sequence shown here is derived from an EMBL/GenBank/DDBJ whole genome shotgun (WGS) entry which is preliminary data.</text>
</comment>
<dbReference type="InterPro" id="IPR005046">
    <property type="entry name" value="DUF285"/>
</dbReference>
<organism evidence="3 4">
    <name type="scientific">Mesonia maritima</name>
    <dbReference type="NCBI Taxonomy" id="1793873"/>
    <lineage>
        <taxon>Bacteria</taxon>
        <taxon>Pseudomonadati</taxon>
        <taxon>Bacteroidota</taxon>
        <taxon>Flavobacteriia</taxon>
        <taxon>Flavobacteriales</taxon>
        <taxon>Flavobacteriaceae</taxon>
        <taxon>Mesonia</taxon>
    </lineage>
</organism>
<dbReference type="EMBL" id="JAVDQA010000003">
    <property type="protein sequence ID" value="MDR6300804.1"/>
    <property type="molecule type" value="Genomic_DNA"/>
</dbReference>
<reference evidence="3 4" key="1">
    <citation type="submission" date="2023-07" db="EMBL/GenBank/DDBJ databases">
        <title>Genomic Encyclopedia of Type Strains, Phase IV (KMG-IV): sequencing the most valuable type-strain genomes for metagenomic binning, comparative biology and taxonomic classification.</title>
        <authorList>
            <person name="Goeker M."/>
        </authorList>
    </citation>
    <scope>NUCLEOTIDE SEQUENCE [LARGE SCALE GENOMIC DNA]</scope>
    <source>
        <strain evidence="3 4">DSM 102814</strain>
    </source>
</reference>
<keyword evidence="1" id="KW-0732">Signal</keyword>
<evidence type="ECO:0000256" key="1">
    <source>
        <dbReference type="ARBA" id="ARBA00022729"/>
    </source>
</evidence>
<protein>
    <submittedName>
        <fullName evidence="3">Surface protein</fullName>
    </submittedName>
</protein>
<dbReference type="Pfam" id="PF03382">
    <property type="entry name" value="DUF285"/>
    <property type="match status" value="1"/>
</dbReference>
<dbReference type="Proteomes" id="UP001257659">
    <property type="component" value="Unassembled WGS sequence"/>
</dbReference>
<keyword evidence="4" id="KW-1185">Reference proteome</keyword>
<feature type="domain" description="Secretion system C-terminal sorting" evidence="2">
    <location>
        <begin position="153"/>
        <end position="218"/>
    </location>
</feature>
<gene>
    <name evidence="3" type="ORF">GGR31_001447</name>
</gene>
<dbReference type="NCBIfam" id="TIGR04183">
    <property type="entry name" value="Por_Secre_tail"/>
    <property type="match status" value="1"/>
</dbReference>
<dbReference type="Pfam" id="PF18962">
    <property type="entry name" value="Por_Secre_tail"/>
    <property type="match status" value="1"/>
</dbReference>